<evidence type="ECO:0000313" key="4">
    <source>
        <dbReference type="EMBL" id="KAL0399799.1"/>
    </source>
</evidence>
<accession>A0AAW2T5U9</accession>
<dbReference type="Pfam" id="PF07727">
    <property type="entry name" value="RVT_2"/>
    <property type="match status" value="1"/>
</dbReference>
<evidence type="ECO:0000256" key="1">
    <source>
        <dbReference type="SAM" id="MobiDB-lite"/>
    </source>
</evidence>
<dbReference type="AlphaFoldDB" id="A0AAW2T5U9"/>
<evidence type="ECO:0000259" key="2">
    <source>
        <dbReference type="Pfam" id="PF07727"/>
    </source>
</evidence>
<feature type="region of interest" description="Disordered" evidence="1">
    <location>
        <begin position="1"/>
        <end position="22"/>
    </location>
</feature>
<comment type="caution">
    <text evidence="4">The sequence shown here is derived from an EMBL/GenBank/DDBJ whole genome shotgun (WGS) entry which is preliminary data.</text>
</comment>
<dbReference type="CDD" id="cd09272">
    <property type="entry name" value="RNase_HI_RT_Ty1"/>
    <property type="match status" value="1"/>
</dbReference>
<dbReference type="Pfam" id="PF14244">
    <property type="entry name" value="Retrotran_gag_3"/>
    <property type="match status" value="1"/>
</dbReference>
<reference evidence="4" key="2">
    <citation type="journal article" date="2024" name="Plant">
        <title>Genomic evolution and insights into agronomic trait innovations of Sesamum species.</title>
        <authorList>
            <person name="Miao H."/>
            <person name="Wang L."/>
            <person name="Qu L."/>
            <person name="Liu H."/>
            <person name="Sun Y."/>
            <person name="Le M."/>
            <person name="Wang Q."/>
            <person name="Wei S."/>
            <person name="Zheng Y."/>
            <person name="Lin W."/>
            <person name="Duan Y."/>
            <person name="Cao H."/>
            <person name="Xiong S."/>
            <person name="Wang X."/>
            <person name="Wei L."/>
            <person name="Li C."/>
            <person name="Ma Q."/>
            <person name="Ju M."/>
            <person name="Zhao R."/>
            <person name="Li G."/>
            <person name="Mu C."/>
            <person name="Tian Q."/>
            <person name="Mei H."/>
            <person name="Zhang T."/>
            <person name="Gao T."/>
            <person name="Zhang H."/>
        </authorList>
    </citation>
    <scope>NUCLEOTIDE SEQUENCE</scope>
    <source>
        <strain evidence="4">G02</strain>
    </source>
</reference>
<reference evidence="4" key="1">
    <citation type="submission" date="2020-06" db="EMBL/GenBank/DDBJ databases">
        <authorList>
            <person name="Li T."/>
            <person name="Hu X."/>
            <person name="Zhang T."/>
            <person name="Song X."/>
            <person name="Zhang H."/>
            <person name="Dai N."/>
            <person name="Sheng W."/>
            <person name="Hou X."/>
            <person name="Wei L."/>
        </authorList>
    </citation>
    <scope>NUCLEOTIDE SEQUENCE</scope>
    <source>
        <strain evidence="4">G02</strain>
        <tissue evidence="4">Leaf</tissue>
    </source>
</reference>
<dbReference type="InterPro" id="IPR013103">
    <property type="entry name" value="RVT_2"/>
</dbReference>
<sequence>MAAKDGDSSSSKTTNPLINLNDPADPYRLETYDNPGTILVTELLTTENYSTWARSMRRALRAKNKLSFIDGTITKPDVTNSLFVVWERCNDMIVSWIQNSISPQLKTCVIFVDDASEIWQELQERFAQQNGSRIYKLKKALSNVAQGDDSVGIDFEEDRESNFSITQAQYQELMSLLKNKEPMASPSANQVHALPSSNSKASTMSVKLPNGSIAPVTKIGWHLHQFDVQNAFLHGDFDEEVFMQKPQGYSKGSPAQVCKLHKNLYGLKQASRQWNSKSTNALIEFGFTQSKSDYSLFTHGDACSFTALLLYVVYIIVASSDLTKIDQLQEFLTAKFKIKSLGSLKYFLGLEVARSESGIYLCQRKYALDILADAGSLGVKPSKLSMEQNLKLSKNSGQPLSDPSVYRRLVGRLLYLTVTRPDLSYAVQTLSQFMSSPTSDHLQAAYKVLRYIKTAPGQGIFFPAHSSFTLRAYCDSDMASCPDSRRSIFGYCIFLGDSLISWRSKKQFIVSRSSTEAEYRATANTIWRLHGFRSYFVTYKSQYLLLWISIAITKQQSISPLIQSSTNGRSILSWTVILSVKRFKRV</sequence>
<proteinExistence type="predicted"/>
<feature type="domain" description="Reverse transcriptase Ty1/copia-type" evidence="2">
    <location>
        <begin position="217"/>
        <end position="381"/>
    </location>
</feature>
<organism evidence="4">
    <name type="scientific">Sesamum radiatum</name>
    <name type="common">Black benniseed</name>
    <dbReference type="NCBI Taxonomy" id="300843"/>
    <lineage>
        <taxon>Eukaryota</taxon>
        <taxon>Viridiplantae</taxon>
        <taxon>Streptophyta</taxon>
        <taxon>Embryophyta</taxon>
        <taxon>Tracheophyta</taxon>
        <taxon>Spermatophyta</taxon>
        <taxon>Magnoliopsida</taxon>
        <taxon>eudicotyledons</taxon>
        <taxon>Gunneridae</taxon>
        <taxon>Pentapetalae</taxon>
        <taxon>asterids</taxon>
        <taxon>lamiids</taxon>
        <taxon>Lamiales</taxon>
        <taxon>Pedaliaceae</taxon>
        <taxon>Sesamum</taxon>
    </lineage>
</organism>
<feature type="compositionally biased region" description="Polar residues" evidence="1">
    <location>
        <begin position="8"/>
        <end position="18"/>
    </location>
</feature>
<dbReference type="SUPFAM" id="SSF56672">
    <property type="entry name" value="DNA/RNA polymerases"/>
    <property type="match status" value="1"/>
</dbReference>
<name>A0AAW2T5U9_SESRA</name>
<dbReference type="InterPro" id="IPR029472">
    <property type="entry name" value="Copia-like_N"/>
</dbReference>
<dbReference type="PANTHER" id="PTHR11439">
    <property type="entry name" value="GAG-POL-RELATED RETROTRANSPOSON"/>
    <property type="match status" value="1"/>
</dbReference>
<feature type="domain" description="Retrotransposon Copia-like N-terminal" evidence="3">
    <location>
        <begin position="33"/>
        <end position="77"/>
    </location>
</feature>
<dbReference type="EMBL" id="JACGWJ010000009">
    <property type="protein sequence ID" value="KAL0399799.1"/>
    <property type="molecule type" value="Genomic_DNA"/>
</dbReference>
<protein>
    <submittedName>
        <fullName evidence="4">Retrovirus-related Pol polyprotein from transposon RE1</fullName>
    </submittedName>
</protein>
<dbReference type="PANTHER" id="PTHR11439:SF470">
    <property type="entry name" value="CYSTEINE-RICH RLK (RECEPTOR-LIKE PROTEIN KINASE) 8"/>
    <property type="match status" value="1"/>
</dbReference>
<dbReference type="InterPro" id="IPR043502">
    <property type="entry name" value="DNA/RNA_pol_sf"/>
</dbReference>
<gene>
    <name evidence="4" type="ORF">Sradi_2323200</name>
</gene>
<evidence type="ECO:0000259" key="3">
    <source>
        <dbReference type="Pfam" id="PF14244"/>
    </source>
</evidence>